<evidence type="ECO:0000256" key="6">
    <source>
        <dbReference type="ARBA" id="ARBA00022884"/>
    </source>
</evidence>
<dbReference type="Pfam" id="PF01411">
    <property type="entry name" value="tRNA-synt_2c"/>
    <property type="match status" value="1"/>
</dbReference>
<keyword evidence="7" id="KW-0648">Protein biosynthesis</keyword>
<feature type="coiled-coil region" evidence="9">
    <location>
        <begin position="271"/>
        <end position="298"/>
    </location>
</feature>
<organism evidence="12 13">
    <name type="scientific">Deinococcus aerius</name>
    <dbReference type="NCBI Taxonomy" id="200253"/>
    <lineage>
        <taxon>Bacteria</taxon>
        <taxon>Thermotogati</taxon>
        <taxon>Deinococcota</taxon>
        <taxon>Deinococci</taxon>
        <taxon>Deinococcales</taxon>
        <taxon>Deinococcaceae</taxon>
        <taxon>Deinococcus</taxon>
    </lineage>
</organism>
<dbReference type="InterPro" id="IPR050058">
    <property type="entry name" value="Ala-tRNA_ligase"/>
</dbReference>
<dbReference type="InterPro" id="IPR018165">
    <property type="entry name" value="Ala-tRNA-synth_IIc_core"/>
</dbReference>
<dbReference type="InterPro" id="IPR012947">
    <property type="entry name" value="tRNA_SAD"/>
</dbReference>
<dbReference type="GO" id="GO:0006419">
    <property type="term" value="P:alanyl-tRNA aminoacylation"/>
    <property type="evidence" value="ECO:0007669"/>
    <property type="project" value="InterPro"/>
</dbReference>
<keyword evidence="9" id="KW-0175">Coiled coil</keyword>
<keyword evidence="8 12" id="KW-0030">Aminoacyl-tRNA synthetase</keyword>
<dbReference type="GO" id="GO:0005524">
    <property type="term" value="F:ATP binding"/>
    <property type="evidence" value="ECO:0007669"/>
    <property type="project" value="UniProtKB-KW"/>
</dbReference>
<keyword evidence="13" id="KW-1185">Reference proteome</keyword>
<evidence type="ECO:0000256" key="9">
    <source>
        <dbReference type="SAM" id="Coils"/>
    </source>
</evidence>
<evidence type="ECO:0000313" key="12">
    <source>
        <dbReference type="EMBL" id="GBF06541.1"/>
    </source>
</evidence>
<dbReference type="GO" id="GO:0005829">
    <property type="term" value="C:cytosol"/>
    <property type="evidence" value="ECO:0007669"/>
    <property type="project" value="TreeGrafter"/>
</dbReference>
<dbReference type="GO" id="GO:0002161">
    <property type="term" value="F:aminoacyl-tRNA deacylase activity"/>
    <property type="evidence" value="ECO:0007669"/>
    <property type="project" value="TreeGrafter"/>
</dbReference>
<feature type="region of interest" description="Disordered" evidence="10">
    <location>
        <begin position="367"/>
        <end position="389"/>
    </location>
</feature>
<dbReference type="InterPro" id="IPR009000">
    <property type="entry name" value="Transl_B-barrel_sf"/>
</dbReference>
<comment type="similarity">
    <text evidence="1">Belongs to the class-II aminoacyl-tRNA synthetase family.</text>
</comment>
<dbReference type="GO" id="GO:0000049">
    <property type="term" value="F:tRNA binding"/>
    <property type="evidence" value="ECO:0007669"/>
    <property type="project" value="UniProtKB-KW"/>
</dbReference>
<accession>A0A2I9DNA3</accession>
<keyword evidence="2" id="KW-0820">tRNA-binding</keyword>
<dbReference type="Gene3D" id="2.40.30.130">
    <property type="match status" value="1"/>
</dbReference>
<keyword evidence="5" id="KW-0067">ATP-binding</keyword>
<evidence type="ECO:0000256" key="8">
    <source>
        <dbReference type="ARBA" id="ARBA00023146"/>
    </source>
</evidence>
<comment type="caution">
    <text evidence="12">The sequence shown here is derived from an EMBL/GenBank/DDBJ whole genome shotgun (WGS) entry which is preliminary data.</text>
</comment>
<keyword evidence="4" id="KW-0547">Nucleotide-binding</keyword>
<dbReference type="Pfam" id="PF07973">
    <property type="entry name" value="tRNA_SAD"/>
    <property type="match status" value="1"/>
</dbReference>
<evidence type="ECO:0000256" key="7">
    <source>
        <dbReference type="ARBA" id="ARBA00022917"/>
    </source>
</evidence>
<feature type="domain" description="Alanyl-transfer RNA synthetases family profile" evidence="11">
    <location>
        <begin position="1"/>
        <end position="248"/>
    </location>
</feature>
<evidence type="ECO:0000256" key="5">
    <source>
        <dbReference type="ARBA" id="ARBA00022840"/>
    </source>
</evidence>
<evidence type="ECO:0000256" key="10">
    <source>
        <dbReference type="SAM" id="MobiDB-lite"/>
    </source>
</evidence>
<reference evidence="13" key="1">
    <citation type="submission" date="2018-01" db="EMBL/GenBank/DDBJ databases">
        <title>Draft Genome Sequence of the Radioresistant Bacterium Deinococcus aerius TR0125, Isolated from the Higher Atmosphere above Japan.</title>
        <authorList>
            <person name="Satoh K."/>
            <person name="Arai H."/>
            <person name="Sanzen T."/>
            <person name="Kawaguchi Y."/>
            <person name="Hayashi H."/>
            <person name="Yokobori S."/>
            <person name="Yamagishi A."/>
            <person name="Oono Y."/>
            <person name="Narumi I."/>
        </authorList>
    </citation>
    <scope>NUCLEOTIDE SEQUENCE [LARGE SCALE GENOMIC DNA]</scope>
    <source>
        <strain evidence="13">TR0125</strain>
    </source>
</reference>
<dbReference type="SUPFAM" id="SSF50447">
    <property type="entry name" value="Translation proteins"/>
    <property type="match status" value="1"/>
</dbReference>
<evidence type="ECO:0000256" key="2">
    <source>
        <dbReference type="ARBA" id="ARBA00022555"/>
    </source>
</evidence>
<keyword evidence="6" id="KW-0694">RNA-binding</keyword>
<dbReference type="Gene3D" id="3.30.980.10">
    <property type="entry name" value="Threonyl-trna Synthetase, Chain A, domain 2"/>
    <property type="match status" value="1"/>
</dbReference>
<evidence type="ECO:0000313" key="13">
    <source>
        <dbReference type="Proteomes" id="UP000236569"/>
    </source>
</evidence>
<dbReference type="SUPFAM" id="SSF55186">
    <property type="entry name" value="ThrRS/AlaRS common domain"/>
    <property type="match status" value="1"/>
</dbReference>
<gene>
    <name evidence="12" type="ORF">DAERI_090127</name>
</gene>
<dbReference type="PANTHER" id="PTHR11777:SF9">
    <property type="entry name" value="ALANINE--TRNA LIGASE, CYTOPLASMIC"/>
    <property type="match status" value="1"/>
</dbReference>
<name>A0A2I9DNA3_9DEIO</name>
<dbReference type="EMBL" id="BFAG01000009">
    <property type="protein sequence ID" value="GBF06541.1"/>
    <property type="molecule type" value="Genomic_DNA"/>
</dbReference>
<proteinExistence type="inferred from homology"/>
<evidence type="ECO:0000256" key="3">
    <source>
        <dbReference type="ARBA" id="ARBA00022598"/>
    </source>
</evidence>
<evidence type="ECO:0000259" key="11">
    <source>
        <dbReference type="PROSITE" id="PS50860"/>
    </source>
</evidence>
<protein>
    <submittedName>
        <fullName evidence="12">Threonyl/alanyl tRNA synthetase</fullName>
    </submittedName>
</protein>
<dbReference type="InterPro" id="IPR018164">
    <property type="entry name" value="Ala-tRNA-synth_IIc_N"/>
</dbReference>
<dbReference type="SMART" id="SM00863">
    <property type="entry name" value="tRNA_SAD"/>
    <property type="match status" value="1"/>
</dbReference>
<dbReference type="GO" id="GO:0004813">
    <property type="term" value="F:alanine-tRNA ligase activity"/>
    <property type="evidence" value="ECO:0007669"/>
    <property type="project" value="InterPro"/>
</dbReference>
<dbReference type="PROSITE" id="PS50860">
    <property type="entry name" value="AA_TRNA_LIGASE_II_ALA"/>
    <property type="match status" value="1"/>
</dbReference>
<evidence type="ECO:0000256" key="1">
    <source>
        <dbReference type="ARBA" id="ARBA00008226"/>
    </source>
</evidence>
<keyword evidence="3" id="KW-0436">Ligase</keyword>
<dbReference type="InterPro" id="IPR018163">
    <property type="entry name" value="Thr/Ala-tRNA-synth_IIc_edit"/>
</dbReference>
<dbReference type="PANTHER" id="PTHR11777">
    <property type="entry name" value="ALANYL-TRNA SYNTHETASE"/>
    <property type="match status" value="1"/>
</dbReference>
<sequence>MTLALYHHHQSPTLLTFTATVVDARDGAVALDATAFYPEGGGQNGDAGVLHWPGGEARVLDTRRDKPSGVVWHEVEGTLPPVGAEVTGEVDAARRWRHMARHSAEHLLAQAFLRVNPAFRVAAVSMRNAESTLDLEGDPAEADVEAAEALLRETLARSDLTLETPTVPEADLGHYPLRRETRVRGDVRLVIFRDADGTPFDVSACGGTHVPRAGMVAPVVVVRTERIRSGLTRVVFMAGEEASAFLTGVYRDARVLAQRFSVPVPALPERVAALGTERDALKAEAATLRERLAVALAAAAPLEEVAGVPLRWLTLDDAALLPAALAATPAGEVRAALAPGGRCGVGSGRADVSAVELLGAALKVTGGKGVGGPRSPREPPEVPGSSGRPFAGCWRTPRSLFEAFRHLTTPSLATRYAVGA</sequence>
<evidence type="ECO:0000256" key="4">
    <source>
        <dbReference type="ARBA" id="ARBA00022741"/>
    </source>
</evidence>
<dbReference type="AlphaFoldDB" id="A0A2I9DNA3"/>
<dbReference type="Proteomes" id="UP000236569">
    <property type="component" value="Unassembled WGS sequence"/>
</dbReference>